<dbReference type="AlphaFoldDB" id="A0A3D8T323"/>
<feature type="region of interest" description="Disordered" evidence="1">
    <location>
        <begin position="471"/>
        <end position="504"/>
    </location>
</feature>
<dbReference type="Proteomes" id="UP000256690">
    <property type="component" value="Unassembled WGS sequence"/>
</dbReference>
<sequence length="1069" mass="122061">MDSLPLEILLEVGKSVPPRQRPRLLRVCRAWTTLFTPLVYSSLDLTGSQIAPLVQSIKDKPSLAPRIKHLTMSALGSSAELKGRAIEKSTWQVPFIKTLMADRREPELARMWRNGLAELNGDFWAAVLLFFLHGLETLRIEPVRGSWTRNVIMLAFMHRPPFASADRPGPRNLKKLEFLQGPTNELLVLEQDLFGFLRLPNLKSVHVRGAITPRSVEPITPPKPNGVESITLEAKWTGAPFAMPHHIKVCTKLKSFSFTNTLANEEDGPRDCMLREHFFKPLAESQKENLELLDLNYRGIAYDDIFDPAEDRGEMHDSEPYDRFMGSFRDFKNLKDLAVRAPNLCDIRFTTMDDAKLLTPLVDVLPRSIENLSISFTVSIQLDPVFTGLSQLLAARDQFPSLKSVTVAYQSVDGRIMMYARHSERTIQLESEVYGFGYADHDGDDPDDHFNNPHFLYTLAGQEWAAEMAAAEAEARRRAGGGSRANAPGAGVSPASFASADDPGDWDDHDECTGLWTNPTVVFLFATNQFSQHHATFTSAYPRPSSQIVMHLPREIIRLIGEALEPNERPKLLLVCRRWRSTLSKLVYSAVELQGCQIPFFVHSIEDRPKAFSRVKELTLPNRASVPTAMKWRTPEDPTWIDRQMARFADSMDQSTIEEWREDLLRKGNNEWAALLISLLRKLVVLHIEPLRPEIVRRVLYLAGTRQPPFDKKKALHKLEKIAFLLLEHVDLCPDQDLFMFFSLPSIRSIHVRGRIDPALEIEAKPPPRTKIEEIRLDLQWSEPFGLPAYIRSCENLKRFSFTNQYNQEERAPDDCDFRTEFYEPLLSQKHNLEVLDLNYRGTAYDDLYDLQDGQEERFLAHHVDPDYDRWMGSFAGFECLKELSIRAPNLLDIRVDRTAATDSALRTALSECLPRSLECLSISITASAQLRAVSQGLIGVSDARYENVSQFPNLRKVTVAFQTDDGRVKCDPRHARVMEGLKSHFRSVDLEFEIIALKIPGRYLSYHKMGSIYDVPEEEDERSPEMWDSDWEPDINDVMTEEFLDSVNYDFDAYVDMCWAEIERVHGP</sequence>
<feature type="domain" description="F-box" evidence="2">
    <location>
        <begin position="1"/>
        <end position="43"/>
    </location>
</feature>
<dbReference type="InterPro" id="IPR001810">
    <property type="entry name" value="F-box_dom"/>
</dbReference>
<dbReference type="STRING" id="1810919.A0A3D8T323"/>
<feature type="domain" description="F-box" evidence="2">
    <location>
        <begin position="546"/>
        <end position="591"/>
    </location>
</feature>
<evidence type="ECO:0000259" key="2">
    <source>
        <dbReference type="PROSITE" id="PS50181"/>
    </source>
</evidence>
<dbReference type="EMBL" id="PVWQ01000001">
    <property type="protein sequence ID" value="RDW92957.1"/>
    <property type="molecule type" value="Genomic_DNA"/>
</dbReference>
<comment type="caution">
    <text evidence="3">The sequence shown here is derived from an EMBL/GenBank/DDBJ whole genome shotgun (WGS) entry which is preliminary data.</text>
</comment>
<evidence type="ECO:0000313" key="3">
    <source>
        <dbReference type="EMBL" id="RDW92957.1"/>
    </source>
</evidence>
<dbReference type="OrthoDB" id="5130616at2759"/>
<name>A0A3D8T323_9EURO</name>
<accession>A0A3D8T323</accession>
<gene>
    <name evidence="3" type="ORF">DSM5745_00279</name>
</gene>
<organism evidence="3 4">
    <name type="scientific">Aspergillus mulundensis</name>
    <dbReference type="NCBI Taxonomy" id="1810919"/>
    <lineage>
        <taxon>Eukaryota</taxon>
        <taxon>Fungi</taxon>
        <taxon>Dikarya</taxon>
        <taxon>Ascomycota</taxon>
        <taxon>Pezizomycotina</taxon>
        <taxon>Eurotiomycetes</taxon>
        <taxon>Eurotiomycetidae</taxon>
        <taxon>Eurotiales</taxon>
        <taxon>Aspergillaceae</taxon>
        <taxon>Aspergillus</taxon>
        <taxon>Aspergillus subgen. Nidulantes</taxon>
    </lineage>
</organism>
<protein>
    <recommendedName>
        <fullName evidence="2">F-box domain-containing protein</fullName>
    </recommendedName>
</protein>
<dbReference type="PROSITE" id="PS50181">
    <property type="entry name" value="FBOX"/>
    <property type="match status" value="2"/>
</dbReference>
<keyword evidence="4" id="KW-1185">Reference proteome</keyword>
<dbReference type="SMART" id="SM00256">
    <property type="entry name" value="FBOX"/>
    <property type="match status" value="2"/>
</dbReference>
<evidence type="ECO:0000256" key="1">
    <source>
        <dbReference type="SAM" id="MobiDB-lite"/>
    </source>
</evidence>
<dbReference type="RefSeq" id="XP_026608140.1">
    <property type="nucleotide sequence ID" value="XM_026742295.1"/>
</dbReference>
<evidence type="ECO:0000313" key="4">
    <source>
        <dbReference type="Proteomes" id="UP000256690"/>
    </source>
</evidence>
<proteinExistence type="predicted"/>
<reference evidence="3 4" key="1">
    <citation type="journal article" date="2018" name="IMA Fungus">
        <title>IMA Genome-F 9: Draft genome sequence of Annulohypoxylon stygium, Aspergillus mulundensis, Berkeleyomyces basicola (syn. Thielaviopsis basicola), Ceratocystis smalleyi, two Cercospora beticola strains, Coleophoma cylindrospora, Fusarium fracticaudum, Phialophora cf. hyalina, and Morchella septimelata.</title>
        <authorList>
            <person name="Wingfield B.D."/>
            <person name="Bills G.F."/>
            <person name="Dong Y."/>
            <person name="Huang W."/>
            <person name="Nel W.J."/>
            <person name="Swalarsk-Parry B.S."/>
            <person name="Vaghefi N."/>
            <person name="Wilken P.M."/>
            <person name="An Z."/>
            <person name="de Beer Z.W."/>
            <person name="De Vos L."/>
            <person name="Chen L."/>
            <person name="Duong T.A."/>
            <person name="Gao Y."/>
            <person name="Hammerbacher A."/>
            <person name="Kikkert J.R."/>
            <person name="Li Y."/>
            <person name="Li H."/>
            <person name="Li K."/>
            <person name="Li Q."/>
            <person name="Liu X."/>
            <person name="Ma X."/>
            <person name="Naidoo K."/>
            <person name="Pethybridge S.J."/>
            <person name="Sun J."/>
            <person name="Steenkamp E.T."/>
            <person name="van der Nest M.A."/>
            <person name="van Wyk S."/>
            <person name="Wingfield M.J."/>
            <person name="Xiong C."/>
            <person name="Yue Q."/>
            <person name="Zhang X."/>
        </authorList>
    </citation>
    <scope>NUCLEOTIDE SEQUENCE [LARGE SCALE GENOMIC DNA]</scope>
    <source>
        <strain evidence="3 4">DSM 5745</strain>
    </source>
</reference>
<dbReference type="GeneID" id="38110649"/>